<accession>A0AAI9T9M7</accession>
<feature type="chain" id="PRO_5042463142" description="Secreted protein" evidence="1">
    <location>
        <begin position="21"/>
        <end position="85"/>
    </location>
</feature>
<evidence type="ECO:0000256" key="1">
    <source>
        <dbReference type="SAM" id="SignalP"/>
    </source>
</evidence>
<dbReference type="EMBL" id="LACB01000445">
    <property type="protein sequence ID" value="KAJ9483301.1"/>
    <property type="molecule type" value="Genomic_DNA"/>
</dbReference>
<keyword evidence="3" id="KW-1185">Reference proteome</keyword>
<evidence type="ECO:0008006" key="4">
    <source>
        <dbReference type="Google" id="ProtNLM"/>
    </source>
</evidence>
<keyword evidence="1" id="KW-0732">Signal</keyword>
<evidence type="ECO:0000313" key="2">
    <source>
        <dbReference type="EMBL" id="KAJ9483301.1"/>
    </source>
</evidence>
<protein>
    <recommendedName>
        <fullName evidence="4">Secreted protein</fullName>
    </recommendedName>
</protein>
<name>A0AAI9T9M7_PENTH</name>
<proteinExistence type="predicted"/>
<dbReference type="Proteomes" id="UP001227192">
    <property type="component" value="Unassembled WGS sequence"/>
</dbReference>
<gene>
    <name evidence="2" type="ORF">VN97_g10103</name>
</gene>
<organism evidence="2 3">
    <name type="scientific">Penicillium thymicola</name>
    <dbReference type="NCBI Taxonomy" id="293382"/>
    <lineage>
        <taxon>Eukaryota</taxon>
        <taxon>Fungi</taxon>
        <taxon>Dikarya</taxon>
        <taxon>Ascomycota</taxon>
        <taxon>Pezizomycotina</taxon>
        <taxon>Eurotiomycetes</taxon>
        <taxon>Eurotiomycetidae</taxon>
        <taxon>Eurotiales</taxon>
        <taxon>Aspergillaceae</taxon>
        <taxon>Penicillium</taxon>
    </lineage>
</organism>
<reference evidence="2" key="1">
    <citation type="submission" date="2015-06" db="EMBL/GenBank/DDBJ databases">
        <authorList>
            <person name="Nguyen H."/>
        </authorList>
    </citation>
    <scope>NUCLEOTIDE SEQUENCE</scope>
    <source>
        <strain evidence="2">DAOM 180753</strain>
    </source>
</reference>
<evidence type="ECO:0000313" key="3">
    <source>
        <dbReference type="Proteomes" id="UP001227192"/>
    </source>
</evidence>
<comment type="caution">
    <text evidence="2">The sequence shown here is derived from an EMBL/GenBank/DDBJ whole genome shotgun (WGS) entry which is preliminary data.</text>
</comment>
<reference evidence="2" key="2">
    <citation type="journal article" date="2016" name="Fungal Biol.">
        <title>Ochratoxin A production by Penicillium thymicola.</title>
        <authorList>
            <person name="Nguyen H.D.T."/>
            <person name="McMullin D.R."/>
            <person name="Ponomareva E."/>
            <person name="Riley R."/>
            <person name="Pomraning K.R."/>
            <person name="Baker S.E."/>
            <person name="Seifert K.A."/>
        </authorList>
    </citation>
    <scope>NUCLEOTIDE SEQUENCE</scope>
    <source>
        <strain evidence="2">DAOM 180753</strain>
    </source>
</reference>
<feature type="signal peptide" evidence="1">
    <location>
        <begin position="1"/>
        <end position="20"/>
    </location>
</feature>
<dbReference type="AlphaFoldDB" id="A0AAI9T9M7"/>
<sequence length="85" mass="9973">MMFRFAFFLFFILFPRSRQGDYDYSRAIHDTTYGIVNLLQSRRYHLCYTKLAVGGVSHLGQNFPQPKVSSNLAFKLWMIRGTDVD</sequence>